<evidence type="ECO:0000313" key="1">
    <source>
        <dbReference type="EMBL" id="VYS51408.1"/>
    </source>
</evidence>
<reference evidence="1 2" key="1">
    <citation type="submission" date="2019-11" db="EMBL/GenBank/DDBJ databases">
        <authorList>
            <person name="Jiao W.-B."/>
            <person name="Schneeberger K."/>
        </authorList>
    </citation>
    <scope>NUCLEOTIDE SEQUENCE [LARGE SCALE GENOMIC DNA]</scope>
    <source>
        <strain evidence="2">cv. An-1</strain>
    </source>
</reference>
<dbReference type="AlphaFoldDB" id="A0A654ERN4"/>
<accession>A0A654ERN4</accession>
<gene>
    <name evidence="1" type="ORF">AN1_LOCUS6878</name>
</gene>
<protein>
    <submittedName>
        <fullName evidence="1">Uncharacterized protein</fullName>
    </submittedName>
</protein>
<sequence>MIHIHRRTPYRERSRSLWKKKKLLIPASISSSNFVALWMKKKLLILILPSSVDIFSHSPSSSEVLFDIKGRRIFNALVQEIWINGSIR</sequence>
<dbReference type="Proteomes" id="UP000426265">
    <property type="component" value="Unassembled WGS sequence"/>
</dbReference>
<dbReference type="EMBL" id="CACRSJ010000104">
    <property type="protein sequence ID" value="VYS51408.1"/>
    <property type="molecule type" value="Genomic_DNA"/>
</dbReference>
<name>A0A654ERN4_ARATH</name>
<organism evidence="1 2">
    <name type="scientific">Arabidopsis thaliana</name>
    <name type="common">Mouse-ear cress</name>
    <dbReference type="NCBI Taxonomy" id="3702"/>
    <lineage>
        <taxon>Eukaryota</taxon>
        <taxon>Viridiplantae</taxon>
        <taxon>Streptophyta</taxon>
        <taxon>Embryophyta</taxon>
        <taxon>Tracheophyta</taxon>
        <taxon>Spermatophyta</taxon>
        <taxon>Magnoliopsida</taxon>
        <taxon>eudicotyledons</taxon>
        <taxon>Gunneridae</taxon>
        <taxon>Pentapetalae</taxon>
        <taxon>rosids</taxon>
        <taxon>malvids</taxon>
        <taxon>Brassicales</taxon>
        <taxon>Brassicaceae</taxon>
        <taxon>Camelineae</taxon>
        <taxon>Arabidopsis</taxon>
    </lineage>
</organism>
<proteinExistence type="predicted"/>
<evidence type="ECO:0000313" key="2">
    <source>
        <dbReference type="Proteomes" id="UP000426265"/>
    </source>
</evidence>